<dbReference type="OrthoDB" id="7464126at2759"/>
<keyword evidence="4" id="KW-1185">Reference proteome</keyword>
<feature type="domain" description="Nephrocystin 3-like N-terminal" evidence="2">
    <location>
        <begin position="273"/>
        <end position="417"/>
    </location>
</feature>
<dbReference type="SUPFAM" id="SSF52540">
    <property type="entry name" value="P-loop containing nucleoside triphosphate hydrolases"/>
    <property type="match status" value="1"/>
</dbReference>
<dbReference type="GeneID" id="30074085"/>
<dbReference type="EMBL" id="CM000581">
    <property type="protein sequence ID" value="EWG53979.1"/>
    <property type="molecule type" value="Genomic_DNA"/>
</dbReference>
<dbReference type="Pfam" id="PF24883">
    <property type="entry name" value="NPHP3_N"/>
    <property type="match status" value="1"/>
</dbReference>
<dbReference type="Gene3D" id="3.40.50.300">
    <property type="entry name" value="P-loop containing nucleotide triphosphate hydrolases"/>
    <property type="match status" value="1"/>
</dbReference>
<dbReference type="Proteomes" id="UP000009096">
    <property type="component" value="Chromosome 4"/>
</dbReference>
<dbReference type="InterPro" id="IPR056884">
    <property type="entry name" value="NPHP3-like_N"/>
</dbReference>
<dbReference type="PANTHER" id="PTHR10039:SF10">
    <property type="entry name" value="NACHT DOMAIN-CONTAINING PROTEIN"/>
    <property type="match status" value="1"/>
</dbReference>
<sequence>MALVIRDVSALKPDIRLAQAVSEFEAALTAEQKVTFRASRTAAISTAPTMSDVMRLTAEMDLKATSKHGRIRCFGPRLTNMLQAIQQFAALGDIVVGGSQNLIACGVWSAARMTVHVMTGYLTHLEKLSVLFMTVGRNAPRYQAMAAIYPKSKNLQRYLCEYFIIVTKLCYELVTWVQKPALNRISSSLRDPDMKGFQADLETWSASIKEEADLLLSQRFQEEAKENATFRSIISYRSEYIHHRQKMDRSIRFLDACSQHDYRTTWKQTRKRGTTRTLPSYSEYQKWKSTPHVGASILFRGKLGAGKSVLLANIIDDLNLLQNAITLYFFVRHDTPDSLSSRTIFGSLARQLLESFVNDSRFDHMFAERLSQLDLDDIIEIFRIVPSHGRPVYIVLDGLDECSTEEQEIVLRCLSSLKPNGYKLCMSVRTPTESSVWEDQHFELDESIPEENQDIADFVQAEVDQRVRNKRLVTLDPLLVQDIKQELIDGACGMFLWVALQLDSICSEMSDNAIREAIRDLPRDLTQTYERNLLKSSSSDCKGYHIRVFKLLVGAREPLKTEQLREAASVKTGHTIWSQQQQISNIQAALRFCGCLVMVDEEDDTVRFIHHSARSFCLNSPRNAAEWTFTEREANLAIAETLVTYLSYNIFDTRLSKNVIPKIDANGMPAKVMLSTMTKRQIGSRVTSKLFRFKSQLQQNIGPTLAELGPSYQESHVQEFFLLSYAKSNWIRHTAQLESLPSLPHWYHLLDHATFGIKSNDIDEAVRKFADHIGSSITLSPWNSLLYAHPRMAWAIFNGHILLLRHEIIKYRGVRKLQAFVTLWLLLVNLPEHALLHQLDYHLVRWLCLMAIRLGTSQPVKTLLLRRLSASDDCFIEFAREAILSSDAEAFTFFLNRFTTEDVQHFKNNAYLIEWAISSGNATMLYLLVGKGLATDPIVNGRGITQALKLNVPDELKFRLVNGLFRTAFDVGTLGEDELYGAIALFRYRTSLQNVSHTFRKVLASSSRISSRKEDILLRMACIWEHEEETLFQFLDTTDASTLGRGCLDIALRGPFKDRRKLIWTLLNFGAQATTEVVDRALELRYWNLALHFLTKIKPNFSYPYFYSATTSDSVATIDSFLNNAELKKDLHTDIPQQCQLPIVQTYGWAKWQFYFGPPFVGDGHWGALGAQTRGLTDNIHSQLTTTQDPSNARFSSQFKNNRSDMTLAVETTVFMTGLQNPLRPQTPCLRLSTPSSFEVISALTRRWQSISDSLALLDTDENSVMMTHYENYYPIWDSISRNNDFGRWLLPDSFWDTPKIRRLVEQRRYLTRRNDEDAHWGLQILSKCLALFSNLPPGSTLDAVDEVGLSFPSKPYEWPQFSGRLLSNPTYMALRIQWLRTLGVMFNKGLLTKWNITEQLLVEMGSMVEVLPGMIDMYPGLAHRLDDHSTMPETLEAAFLGAEGREVLASLVRQIRNWAINVCLWIETVDTGIFMWSMGENAPLSFIRAFQSFREVGVFDEDMEMLERSLDVARGKVPELE</sequence>
<dbReference type="eggNOG" id="KOG0504">
    <property type="taxonomic scope" value="Eukaryota"/>
</dbReference>
<evidence type="ECO:0000313" key="3">
    <source>
        <dbReference type="EMBL" id="EWG53979.1"/>
    </source>
</evidence>
<dbReference type="RefSeq" id="XP_018760170.1">
    <property type="nucleotide sequence ID" value="XM_018906467.1"/>
</dbReference>
<keyword evidence="1" id="KW-0677">Repeat</keyword>
<accession>W7N1I3</accession>
<dbReference type="EMBL" id="DS022260">
    <property type="protein sequence ID" value="EWG53979.1"/>
    <property type="molecule type" value="Genomic_DNA"/>
</dbReference>
<dbReference type="InterPro" id="IPR027417">
    <property type="entry name" value="P-loop_NTPase"/>
</dbReference>
<gene>
    <name evidence="3" type="ORF">FVEG_17209</name>
</gene>
<dbReference type="PANTHER" id="PTHR10039">
    <property type="entry name" value="AMELOGENIN"/>
    <property type="match status" value="1"/>
</dbReference>
<protein>
    <recommendedName>
        <fullName evidence="2">Nephrocystin 3-like N-terminal domain-containing protein</fullName>
    </recommendedName>
</protein>
<dbReference type="KEGG" id="fvr:FVEG_17209"/>
<evidence type="ECO:0000313" key="4">
    <source>
        <dbReference type="Proteomes" id="UP000009096"/>
    </source>
</evidence>
<evidence type="ECO:0000256" key="1">
    <source>
        <dbReference type="ARBA" id="ARBA00022737"/>
    </source>
</evidence>
<evidence type="ECO:0000259" key="2">
    <source>
        <dbReference type="Pfam" id="PF24883"/>
    </source>
</evidence>
<dbReference type="VEuPathDB" id="FungiDB:FVEG_17209"/>
<reference evidence="3 4" key="1">
    <citation type="journal article" date="2010" name="Nature">
        <title>Comparative genomics reveals mobile pathogenicity chromosomes in Fusarium.</title>
        <authorList>
            <person name="Ma L.J."/>
            <person name="van der Does H.C."/>
            <person name="Borkovich K.A."/>
            <person name="Coleman J.J."/>
            <person name="Daboussi M.J."/>
            <person name="Di Pietro A."/>
            <person name="Dufresne M."/>
            <person name="Freitag M."/>
            <person name="Grabherr M."/>
            <person name="Henrissat B."/>
            <person name="Houterman P.M."/>
            <person name="Kang S."/>
            <person name="Shim W.B."/>
            <person name="Woloshuk C."/>
            <person name="Xie X."/>
            <person name="Xu J.R."/>
            <person name="Antoniw J."/>
            <person name="Baker S.E."/>
            <person name="Bluhm B.H."/>
            <person name="Breakspear A."/>
            <person name="Brown D.W."/>
            <person name="Butchko R.A."/>
            <person name="Chapman S."/>
            <person name="Coulson R."/>
            <person name="Coutinho P.M."/>
            <person name="Danchin E.G."/>
            <person name="Diener A."/>
            <person name="Gale L.R."/>
            <person name="Gardiner D.M."/>
            <person name="Goff S."/>
            <person name="Hammond-Kosack K.E."/>
            <person name="Hilburn K."/>
            <person name="Hua-Van A."/>
            <person name="Jonkers W."/>
            <person name="Kazan K."/>
            <person name="Kodira C.D."/>
            <person name="Koehrsen M."/>
            <person name="Kumar L."/>
            <person name="Lee Y.H."/>
            <person name="Li L."/>
            <person name="Manners J.M."/>
            <person name="Miranda-Saavedra D."/>
            <person name="Mukherjee M."/>
            <person name="Park G."/>
            <person name="Park J."/>
            <person name="Park S.Y."/>
            <person name="Proctor R.H."/>
            <person name="Regev A."/>
            <person name="Ruiz-Roldan M.C."/>
            <person name="Sain D."/>
            <person name="Sakthikumar S."/>
            <person name="Sykes S."/>
            <person name="Schwartz D.C."/>
            <person name="Turgeon B.G."/>
            <person name="Wapinski I."/>
            <person name="Yoder O."/>
            <person name="Young S."/>
            <person name="Zeng Q."/>
            <person name="Zhou S."/>
            <person name="Galagan J."/>
            <person name="Cuomo C.A."/>
            <person name="Kistler H.C."/>
            <person name="Rep M."/>
        </authorList>
    </citation>
    <scope>NUCLEOTIDE SEQUENCE [LARGE SCALE GENOMIC DNA]</scope>
    <source>
        <strain evidence="4">M3125 / FGSC 7600</strain>
    </source>
</reference>
<organism evidence="3 4">
    <name type="scientific">Gibberella moniliformis (strain M3125 / FGSC 7600)</name>
    <name type="common">Maize ear and stalk rot fungus</name>
    <name type="synonym">Fusarium verticillioides</name>
    <dbReference type="NCBI Taxonomy" id="334819"/>
    <lineage>
        <taxon>Eukaryota</taxon>
        <taxon>Fungi</taxon>
        <taxon>Dikarya</taxon>
        <taxon>Ascomycota</taxon>
        <taxon>Pezizomycotina</taxon>
        <taxon>Sordariomycetes</taxon>
        <taxon>Hypocreomycetidae</taxon>
        <taxon>Hypocreales</taxon>
        <taxon>Nectriaceae</taxon>
        <taxon>Fusarium</taxon>
        <taxon>Fusarium fujikuroi species complex</taxon>
    </lineage>
</organism>
<name>W7N1I3_GIBM7</name>
<proteinExistence type="predicted"/>